<evidence type="ECO:0000256" key="1">
    <source>
        <dbReference type="ARBA" id="ARBA00022723"/>
    </source>
</evidence>
<comment type="cofactor">
    <cofactor evidence="3">
        <name>Zn(2+)</name>
        <dbReference type="ChEBI" id="CHEBI:29105"/>
    </cofactor>
    <text evidence="3">Binds 1 zinc ion.</text>
</comment>
<sequence length="69" mass="7552">MSDNTSHAPTVQCPTCGGPSVFEPANAWRPFCSQRCKNIDLGAWAAEEFRVPAQTPPQDAQYGDPRTED</sequence>
<dbReference type="Proteomes" id="UP000634919">
    <property type="component" value="Unassembled WGS sequence"/>
</dbReference>
<evidence type="ECO:0000313" key="6">
    <source>
        <dbReference type="Proteomes" id="UP000634919"/>
    </source>
</evidence>
<dbReference type="InterPro" id="IPR013088">
    <property type="entry name" value="Znf_NHR/GATA"/>
</dbReference>
<dbReference type="PANTHER" id="PTHR36150:SF1">
    <property type="entry name" value="DNA GYRASE INHIBITOR YACG"/>
    <property type="match status" value="1"/>
</dbReference>
<evidence type="ECO:0000256" key="4">
    <source>
        <dbReference type="SAM" id="MobiDB-lite"/>
    </source>
</evidence>
<dbReference type="RefSeq" id="WP_191724140.1">
    <property type="nucleotide sequence ID" value="NZ_JACSQK010000007.1"/>
</dbReference>
<name>A0ABR8SF21_9BURK</name>
<comment type="caution">
    <text evidence="5">The sequence shown here is derived from an EMBL/GenBank/DDBJ whole genome shotgun (WGS) entry which is preliminary data.</text>
</comment>
<dbReference type="Pfam" id="PF03884">
    <property type="entry name" value="YacG"/>
    <property type="match status" value="1"/>
</dbReference>
<dbReference type="HAMAP" id="MF_00649">
    <property type="entry name" value="DNA_gyrase_inhibitor_YacG"/>
    <property type="match status" value="1"/>
</dbReference>
<gene>
    <name evidence="3" type="primary">yacG</name>
    <name evidence="5" type="ORF">H9646_14720</name>
</gene>
<dbReference type="EMBL" id="JACSQK010000007">
    <property type="protein sequence ID" value="MBD7961724.1"/>
    <property type="molecule type" value="Genomic_DNA"/>
</dbReference>
<dbReference type="SUPFAM" id="SSF57716">
    <property type="entry name" value="Glucocorticoid receptor-like (DNA-binding domain)"/>
    <property type="match status" value="1"/>
</dbReference>
<feature type="region of interest" description="Disordered" evidence="4">
    <location>
        <begin position="48"/>
        <end position="69"/>
    </location>
</feature>
<proteinExistence type="inferred from homology"/>
<evidence type="ECO:0000313" key="5">
    <source>
        <dbReference type="EMBL" id="MBD7961724.1"/>
    </source>
</evidence>
<keyword evidence="1 3" id="KW-0479">Metal-binding</keyword>
<dbReference type="Gene3D" id="3.30.50.10">
    <property type="entry name" value="Erythroid Transcription Factor GATA-1, subunit A"/>
    <property type="match status" value="1"/>
</dbReference>
<keyword evidence="6" id="KW-1185">Reference proteome</keyword>
<evidence type="ECO:0000256" key="2">
    <source>
        <dbReference type="ARBA" id="ARBA00022833"/>
    </source>
</evidence>
<dbReference type="PANTHER" id="PTHR36150">
    <property type="entry name" value="DNA GYRASE INHIBITOR YACG"/>
    <property type="match status" value="1"/>
</dbReference>
<dbReference type="InterPro" id="IPR005584">
    <property type="entry name" value="DNA_gyrase_inhibitor_YacG"/>
</dbReference>
<feature type="binding site" evidence="3">
    <location>
        <position position="16"/>
    </location>
    <ligand>
        <name>Zn(2+)</name>
        <dbReference type="ChEBI" id="CHEBI:29105"/>
    </ligand>
</feature>
<protein>
    <recommendedName>
        <fullName evidence="3">DNA gyrase inhibitor YacG</fullName>
    </recommendedName>
</protein>
<reference evidence="5 6" key="1">
    <citation type="submission" date="2020-08" db="EMBL/GenBank/DDBJ databases">
        <title>A Genomic Blueprint of the Chicken Gut Microbiome.</title>
        <authorList>
            <person name="Gilroy R."/>
            <person name="Ravi A."/>
            <person name="Getino M."/>
            <person name="Pursley I."/>
            <person name="Horton D.L."/>
            <person name="Alikhan N.-F."/>
            <person name="Baker D."/>
            <person name="Gharbi K."/>
            <person name="Hall N."/>
            <person name="Watson M."/>
            <person name="Adriaenssens E.M."/>
            <person name="Foster-Nyarko E."/>
            <person name="Jarju S."/>
            <person name="Secka A."/>
            <person name="Antonio M."/>
            <person name="Oren A."/>
            <person name="Chaudhuri R."/>
            <person name="La Ragione R.M."/>
            <person name="Hildebrand F."/>
            <person name="Pallen M.J."/>
        </authorList>
    </citation>
    <scope>NUCLEOTIDE SEQUENCE [LARGE SCALE GENOMIC DNA]</scope>
    <source>
        <strain evidence="5 6">Sa2CVA6</strain>
    </source>
</reference>
<organism evidence="5 6">
    <name type="scientific">Comamonas avium</name>
    <dbReference type="NCBI Taxonomy" id="2762231"/>
    <lineage>
        <taxon>Bacteria</taxon>
        <taxon>Pseudomonadati</taxon>
        <taxon>Pseudomonadota</taxon>
        <taxon>Betaproteobacteria</taxon>
        <taxon>Burkholderiales</taxon>
        <taxon>Comamonadaceae</taxon>
        <taxon>Comamonas</taxon>
    </lineage>
</organism>
<comment type="function">
    <text evidence="3">Inhibits all the catalytic activities of DNA gyrase by preventing its interaction with DNA. Acts by binding directly to the C-terminal domain of GyrB, which probably disrupts DNA binding by the gyrase.</text>
</comment>
<evidence type="ECO:0000256" key="3">
    <source>
        <dbReference type="HAMAP-Rule" id="MF_00649"/>
    </source>
</evidence>
<feature type="binding site" evidence="3">
    <location>
        <position position="13"/>
    </location>
    <ligand>
        <name>Zn(2+)</name>
        <dbReference type="ChEBI" id="CHEBI:29105"/>
    </ligand>
</feature>
<keyword evidence="2 3" id="KW-0862">Zinc</keyword>
<feature type="binding site" evidence="3">
    <location>
        <position position="32"/>
    </location>
    <ligand>
        <name>Zn(2+)</name>
        <dbReference type="ChEBI" id="CHEBI:29105"/>
    </ligand>
</feature>
<comment type="subunit">
    <text evidence="3">Interacts with GyrB.</text>
</comment>
<comment type="similarity">
    <text evidence="3">Belongs to the DNA gyrase inhibitor YacG family.</text>
</comment>
<accession>A0ABR8SF21</accession>
<feature type="binding site" evidence="3">
    <location>
        <position position="36"/>
    </location>
    <ligand>
        <name>Zn(2+)</name>
        <dbReference type="ChEBI" id="CHEBI:29105"/>
    </ligand>
</feature>